<dbReference type="SUPFAM" id="SSF63825">
    <property type="entry name" value="YWTD domain"/>
    <property type="match status" value="1"/>
</dbReference>
<dbReference type="Gene3D" id="2.120.10.30">
    <property type="entry name" value="TolB, C-terminal domain"/>
    <property type="match status" value="1"/>
</dbReference>
<dbReference type="EMBL" id="CZAI01000008">
    <property type="protein sequence ID" value="CUP85120.1"/>
    <property type="molecule type" value="Genomic_DNA"/>
</dbReference>
<accession>A0A174RQ99</accession>
<name>A0A174RQ99_9BACE</name>
<organism evidence="1 2">
    <name type="scientific">Bacteroides caccae</name>
    <dbReference type="NCBI Taxonomy" id="47678"/>
    <lineage>
        <taxon>Bacteria</taxon>
        <taxon>Pseudomonadati</taxon>
        <taxon>Bacteroidota</taxon>
        <taxon>Bacteroidia</taxon>
        <taxon>Bacteroidales</taxon>
        <taxon>Bacteroidaceae</taxon>
        <taxon>Bacteroides</taxon>
    </lineage>
</organism>
<dbReference type="InterPro" id="IPR011042">
    <property type="entry name" value="6-blade_b-propeller_TolB-like"/>
</dbReference>
<dbReference type="Proteomes" id="UP000095657">
    <property type="component" value="Unassembled WGS sequence"/>
</dbReference>
<dbReference type="RefSeq" id="WP_055173025.1">
    <property type="nucleotide sequence ID" value="NZ_CZAI01000008.1"/>
</dbReference>
<evidence type="ECO:0000313" key="2">
    <source>
        <dbReference type="Proteomes" id="UP000095657"/>
    </source>
</evidence>
<proteinExistence type="predicted"/>
<dbReference type="Pfam" id="PF17170">
    <property type="entry name" value="DUF5128"/>
    <property type="match status" value="1"/>
</dbReference>
<evidence type="ECO:0000313" key="1">
    <source>
        <dbReference type="EMBL" id="CUP85120.1"/>
    </source>
</evidence>
<dbReference type="PROSITE" id="PS51257">
    <property type="entry name" value="PROKAR_LIPOPROTEIN"/>
    <property type="match status" value="1"/>
</dbReference>
<reference evidence="1 2" key="1">
    <citation type="submission" date="2015-09" db="EMBL/GenBank/DDBJ databases">
        <authorList>
            <consortium name="Pathogen Informatics"/>
        </authorList>
    </citation>
    <scope>NUCLEOTIDE SEQUENCE [LARGE SCALE GENOMIC DNA]</scope>
    <source>
        <strain evidence="1 2">2789STDY5834880</strain>
    </source>
</reference>
<dbReference type="STRING" id="47678.ERS852494_03227"/>
<sequence length="406" mass="47057">MINYKLFPDFFSFSGRIASVIILFIIIGCQTSPNKVSTGEHIVSDSTLIQINVDPDGEESYAFDSLIDDISYIKLETNDDCLIGNIHQILCSKDYIFIMDVFVANAVYCFDKQGHFVRRIGEIGQGPGEYTRLFKMCLTSDQKQIVLYDWKYLHYYDLNGKHIKDVTPDFDVYDIELGNEDFLAGFRASGIGDGDSQRRMLSVYDKDLKLIYKEFPTFYNKTFHLDDGMIPLRSFGNNIYINKPWTHSIYRIEKECCYERYRINIVNGGYPEIQDGMDGDTYLRIVGTKFCIRDYAILKDYALFYFSKNGVTWTPFVIYSHKTKKTYKCNGRYYNPLFFAHSPGNTPIVCYDEETVLIPQDATTVMRMKEQIYNSPLINDSKLMQLYDGLTEDSNPVLFLLHIKSI</sequence>
<protein>
    <submittedName>
        <fullName evidence="1">Putative lipoprotein</fullName>
    </submittedName>
</protein>
<gene>
    <name evidence="1" type="ORF">ERS852494_03227</name>
</gene>
<keyword evidence="1" id="KW-0449">Lipoprotein</keyword>
<dbReference type="AlphaFoldDB" id="A0A174RQ99"/>